<accession>A0AAF0K0J2</accession>
<keyword evidence="2" id="KW-1185">Reference proteome</keyword>
<organism evidence="1 2">
    <name type="scientific">Salmonella phage phA11</name>
    <dbReference type="NCBI Taxonomy" id="3038307"/>
    <lineage>
        <taxon>Viruses</taxon>
        <taxon>Duplodnaviria</taxon>
        <taxon>Heunggongvirae</taxon>
        <taxon>Uroviricota</taxon>
        <taxon>Caudoviricetes</taxon>
        <taxon>Demerecviridae</taxon>
        <taxon>Markadamsvirinae</taxon>
        <taxon>Tequintavirus</taxon>
        <taxon>Tequintavirus phA11</taxon>
    </lineage>
</organism>
<evidence type="ECO:0000313" key="2">
    <source>
        <dbReference type="Proteomes" id="UP001243531"/>
    </source>
</evidence>
<proteinExistence type="predicted"/>
<evidence type="ECO:0000313" key="1">
    <source>
        <dbReference type="EMBL" id="WGG14292.1"/>
    </source>
</evidence>
<dbReference type="EMBL" id="OQ680478">
    <property type="protein sequence ID" value="WGG14292.1"/>
    <property type="molecule type" value="Genomic_DNA"/>
</dbReference>
<sequence length="152" mass="17222">MREIKTLQSAIDKADKVKVTILRSVREDNVTSREILCSNCGRVSMVQDQTLTRWVKKGIQYCSMCNGVFKSMSPENKVNSLNAELPIIYKSRVEVVEYLGYKSEKQHSYCLVRFKDCGHTKEYCCVTLRQVAKQGKSLKCDVCSNSGSAGEY</sequence>
<reference evidence="1 2" key="1">
    <citation type="submission" date="2023-03" db="EMBL/GenBank/DDBJ databases">
        <title>Comparative analysis of effectiveness for phage cocktail development against multiple Salmonella serovars and its biofilm control activity.</title>
        <authorList>
            <person name="Ribeiro J.M."/>
            <person name="Pereira G.N."/>
            <person name="Durli I."/>
            <person name="Teixeira G.M."/>
            <person name="Bertozzi M.M."/>
            <person name="Verri W.A."/>
            <person name="Kobayashi R.K.T."/>
            <person name="Nakazato G."/>
        </authorList>
    </citation>
    <scope>NUCLEOTIDE SEQUENCE [LARGE SCALE GENOMIC DNA]</scope>
</reference>
<protein>
    <submittedName>
        <fullName evidence="1">Uncharacterized protein</fullName>
    </submittedName>
</protein>
<dbReference type="Proteomes" id="UP001243531">
    <property type="component" value="Segment"/>
</dbReference>
<name>A0AAF0K0J2_9CAUD</name>